<reference evidence="13" key="1">
    <citation type="submission" date="2015-09" db="EMBL/GenBank/DDBJ databases">
        <authorList>
            <person name="Shao Z."/>
            <person name="Wang L."/>
        </authorList>
    </citation>
    <scope>NUCLEOTIDE SEQUENCE [LARGE SCALE GENOMIC DNA]</scope>
    <source>
        <strain evidence="13">F13-1</strain>
    </source>
</reference>
<dbReference type="GO" id="GO:0005886">
    <property type="term" value="C:plasma membrane"/>
    <property type="evidence" value="ECO:0007669"/>
    <property type="project" value="UniProtKB-SubCell"/>
</dbReference>
<accession>A0A291HLS6</accession>
<evidence type="ECO:0000256" key="11">
    <source>
        <dbReference type="HAMAP-Rule" id="MF_00468"/>
    </source>
</evidence>
<keyword evidence="10 11" id="KW-0198">Cysteine biosynthesis</keyword>
<evidence type="ECO:0000256" key="6">
    <source>
        <dbReference type="ARBA" id="ARBA00022692"/>
    </source>
</evidence>
<dbReference type="AlphaFoldDB" id="A0A291HLS6"/>
<evidence type="ECO:0000256" key="3">
    <source>
        <dbReference type="ARBA" id="ARBA00022475"/>
    </source>
</evidence>
<evidence type="ECO:0000256" key="2">
    <source>
        <dbReference type="ARBA" id="ARBA00022448"/>
    </source>
</evidence>
<evidence type="ECO:0000256" key="1">
    <source>
        <dbReference type="ARBA" id="ARBA00004141"/>
    </source>
</evidence>
<evidence type="ECO:0000256" key="7">
    <source>
        <dbReference type="ARBA" id="ARBA00022989"/>
    </source>
</evidence>
<evidence type="ECO:0000256" key="4">
    <source>
        <dbReference type="ARBA" id="ARBA00022519"/>
    </source>
</evidence>
<proteinExistence type="inferred from homology"/>
<protein>
    <recommendedName>
        <fullName evidence="11">Sulfate transporter CysZ</fullName>
    </recommendedName>
</protein>
<dbReference type="Pfam" id="PF07264">
    <property type="entry name" value="EI24"/>
    <property type="match status" value="1"/>
</dbReference>
<organism evidence="12 13">
    <name type="scientific">Zobellella denitrificans</name>
    <dbReference type="NCBI Taxonomy" id="347534"/>
    <lineage>
        <taxon>Bacteria</taxon>
        <taxon>Pseudomonadati</taxon>
        <taxon>Pseudomonadota</taxon>
        <taxon>Gammaproteobacteria</taxon>
        <taxon>Aeromonadales</taxon>
        <taxon>Aeromonadaceae</taxon>
        <taxon>Zobellella</taxon>
    </lineage>
</organism>
<comment type="function">
    <text evidence="11">High affinity, high specificity proton-dependent sulfate transporter, which mediates sulfate uptake. Provides the sulfur source for the cysteine synthesis pathway.</text>
</comment>
<dbReference type="InterPro" id="IPR059112">
    <property type="entry name" value="CysZ/EI24"/>
</dbReference>
<feature type="transmembrane region" description="Helical" evidence="11">
    <location>
        <begin position="29"/>
        <end position="49"/>
    </location>
</feature>
<evidence type="ECO:0000256" key="8">
    <source>
        <dbReference type="ARBA" id="ARBA00023032"/>
    </source>
</evidence>
<keyword evidence="4 11" id="KW-0997">Cell inner membrane</keyword>
<dbReference type="NCBIfam" id="NF003433">
    <property type="entry name" value="PRK04949.1"/>
    <property type="match status" value="1"/>
</dbReference>
<dbReference type="KEGG" id="zdf:AN401_03805"/>
<comment type="subcellular location">
    <subcellularLocation>
        <location evidence="11">Cell inner membrane</location>
        <topology evidence="11">Multi-pass membrane protein</topology>
    </subcellularLocation>
    <subcellularLocation>
        <location evidence="1">Membrane</location>
        <topology evidence="1">Multi-pass membrane protein</topology>
    </subcellularLocation>
</comment>
<sequence length="252" mass="28804">MSASYHLASGPQYLLRGWALMWEPDLRSFVLIPLAVNLLLFGGAFYFLFLQLGQLFAWFEQWLPDYLHWLSYLLWPLAVVTIVLVFSLLFTSVANMLAAPFNGLLAERVEQKLTGTSSDEGWLALLRDTPRMLGREWRKLAYYVPRALGCLLLFLVPAFGQTLAPLLWFAFSAWMMAIQYCDYPFDNHKVDFDRMRRALAEKRRLTWSFGASVSLCASLPLVNLLIMPVAVCGATALWVEHYPQLRTGPVSR</sequence>
<evidence type="ECO:0000256" key="5">
    <source>
        <dbReference type="ARBA" id="ARBA00022605"/>
    </source>
</evidence>
<keyword evidence="3 11" id="KW-1003">Cell membrane</keyword>
<keyword evidence="5 11" id="KW-0028">Amino-acid biosynthesis</keyword>
<keyword evidence="7 11" id="KW-1133">Transmembrane helix</keyword>
<dbReference type="GO" id="GO:0019344">
    <property type="term" value="P:cysteine biosynthetic process"/>
    <property type="evidence" value="ECO:0007669"/>
    <property type="project" value="UniProtKB-UniRule"/>
</dbReference>
<feature type="transmembrane region" description="Helical" evidence="11">
    <location>
        <begin position="69"/>
        <end position="90"/>
    </location>
</feature>
<keyword evidence="9 11" id="KW-0472">Membrane</keyword>
<dbReference type="InterPro" id="IPR050480">
    <property type="entry name" value="CysZ-like"/>
</dbReference>
<dbReference type="PANTHER" id="PTHR37468:SF1">
    <property type="entry name" value="SULFATE TRANSPORTER CYSZ"/>
    <property type="match status" value="1"/>
</dbReference>
<dbReference type="GO" id="GO:0000103">
    <property type="term" value="P:sulfate assimilation"/>
    <property type="evidence" value="ECO:0007669"/>
    <property type="project" value="InterPro"/>
</dbReference>
<dbReference type="GO" id="GO:0009675">
    <property type="term" value="F:high-affinity sulfate:proton symporter activity"/>
    <property type="evidence" value="ECO:0007669"/>
    <property type="project" value="TreeGrafter"/>
</dbReference>
<dbReference type="HAMAP" id="MF_00468">
    <property type="entry name" value="CysZ"/>
    <property type="match status" value="1"/>
</dbReference>
<gene>
    <name evidence="11" type="primary">cysZ</name>
    <name evidence="12" type="ORF">AN401_03805</name>
</gene>
<feature type="transmembrane region" description="Helical" evidence="11">
    <location>
        <begin position="206"/>
        <end position="239"/>
    </location>
</feature>
<keyword evidence="2 11" id="KW-0813">Transport</keyword>
<dbReference type="EMBL" id="CP012621">
    <property type="protein sequence ID" value="ATG73085.1"/>
    <property type="molecule type" value="Genomic_DNA"/>
</dbReference>
<name>A0A291HLS6_9GAMM</name>
<keyword evidence="8 11" id="KW-0764">Sulfate transport</keyword>
<keyword evidence="6 11" id="KW-0812">Transmembrane</keyword>
<evidence type="ECO:0000313" key="12">
    <source>
        <dbReference type="EMBL" id="ATG73085.1"/>
    </source>
</evidence>
<keyword evidence="13" id="KW-1185">Reference proteome</keyword>
<evidence type="ECO:0000256" key="10">
    <source>
        <dbReference type="ARBA" id="ARBA00023192"/>
    </source>
</evidence>
<dbReference type="InterPro" id="IPR022985">
    <property type="entry name" value="Sulfate_CysZ"/>
</dbReference>
<evidence type="ECO:0000313" key="13">
    <source>
        <dbReference type="Proteomes" id="UP000217763"/>
    </source>
</evidence>
<dbReference type="RefSeq" id="WP_096778580.1">
    <property type="nucleotide sequence ID" value="NZ_CP012621.1"/>
</dbReference>
<dbReference type="PANTHER" id="PTHR37468">
    <property type="entry name" value="SULFATE TRANSPORTER CYSZ"/>
    <property type="match status" value="1"/>
</dbReference>
<feature type="transmembrane region" description="Helical" evidence="11">
    <location>
        <begin position="140"/>
        <end position="160"/>
    </location>
</feature>
<dbReference type="Proteomes" id="UP000217763">
    <property type="component" value="Chromosome"/>
</dbReference>
<comment type="similarity">
    <text evidence="11">Belongs to the CysZ family.</text>
</comment>
<evidence type="ECO:0000256" key="9">
    <source>
        <dbReference type="ARBA" id="ARBA00023136"/>
    </source>
</evidence>